<dbReference type="EMBL" id="SLWO01000006">
    <property type="protein sequence ID" value="TCO22665.1"/>
    <property type="molecule type" value="Genomic_DNA"/>
</dbReference>
<evidence type="ECO:0000313" key="2">
    <source>
        <dbReference type="Proteomes" id="UP000295684"/>
    </source>
</evidence>
<name>A0A4R2H814_9SPHI</name>
<accession>A0A4R2H814</accession>
<gene>
    <name evidence="1" type="ORF">EV200_106309</name>
</gene>
<evidence type="ECO:0000313" key="1">
    <source>
        <dbReference type="EMBL" id="TCO22665.1"/>
    </source>
</evidence>
<proteinExistence type="predicted"/>
<comment type="caution">
    <text evidence="1">The sequence shown here is derived from an EMBL/GenBank/DDBJ whole genome shotgun (WGS) entry which is preliminary data.</text>
</comment>
<protein>
    <submittedName>
        <fullName evidence="1">Uncharacterized protein</fullName>
    </submittedName>
</protein>
<sequence>MIKIIISKMMRLFVIIGTKAPLHKKYLNVFKNEPMIINRLINQYSSIFHLFLFATALSESYICNTLKKTATF</sequence>
<reference evidence="1 2" key="1">
    <citation type="submission" date="2019-03" db="EMBL/GenBank/DDBJ databases">
        <title>Genomic Encyclopedia of Type Strains, Phase IV (KMG-IV): sequencing the most valuable type-strain genomes for metagenomic binning, comparative biology and taxonomic classification.</title>
        <authorList>
            <person name="Goeker M."/>
        </authorList>
    </citation>
    <scope>NUCLEOTIDE SEQUENCE [LARGE SCALE GENOMIC DNA]</scope>
    <source>
        <strain evidence="1 2">DSM 103236</strain>
    </source>
</reference>
<dbReference type="AlphaFoldDB" id="A0A4R2H814"/>
<dbReference type="Proteomes" id="UP000295684">
    <property type="component" value="Unassembled WGS sequence"/>
</dbReference>
<organism evidence="1 2">
    <name type="scientific">Pedobacter psychrotolerans</name>
    <dbReference type="NCBI Taxonomy" id="1843235"/>
    <lineage>
        <taxon>Bacteria</taxon>
        <taxon>Pseudomonadati</taxon>
        <taxon>Bacteroidota</taxon>
        <taxon>Sphingobacteriia</taxon>
        <taxon>Sphingobacteriales</taxon>
        <taxon>Sphingobacteriaceae</taxon>
        <taxon>Pedobacter</taxon>
    </lineage>
</organism>